<accession>A0A7X5F3F1</accession>
<evidence type="ECO:0000313" key="2">
    <source>
        <dbReference type="Proteomes" id="UP000586722"/>
    </source>
</evidence>
<dbReference type="Proteomes" id="UP000586722">
    <property type="component" value="Unassembled WGS sequence"/>
</dbReference>
<sequence length="233" mass="26349">MSIDTKLIGTGLYSLPQAARLVGANPRSVRRWMLGYNRKDRGETRFIEPLWRSQLAGTDLEEPVIGFRDLLELRLVNAFARHGVSLRTIRATANAARAMFETDYPLTMQRFLTDGKRIFSEIVEAEGNVRLLEPARQQYIFTEIVTPSLYAGVEYDGSEARRWYPLGKDNTLVVLDPQIQFGTPIVRSAAVPTDILYASYIAEGRNFSKVASVFDVDRREVEAAVRFEEQLAA</sequence>
<reference evidence="2" key="1">
    <citation type="submission" date="2020-01" db="EMBL/GenBank/DDBJ databases">
        <authorList>
            <person name="Fang Y."/>
            <person name="Sun R."/>
            <person name="Nie L."/>
            <person name="He J."/>
            <person name="Hao L."/>
            <person name="Wang L."/>
            <person name="Su S."/>
            <person name="Lv E."/>
            <person name="Zhang Z."/>
            <person name="Xie R."/>
            <person name="Liu H."/>
        </authorList>
    </citation>
    <scope>NUCLEOTIDE SEQUENCE [LARGE SCALE GENOMIC DNA]</scope>
    <source>
        <strain evidence="2">XCT-53</strain>
    </source>
</reference>
<gene>
    <name evidence="1" type="ORF">GWI72_12400</name>
</gene>
<dbReference type="AlphaFoldDB" id="A0A7X5F3F1"/>
<organism evidence="1 2">
    <name type="scientific">Pannonibacter tanglangensis</name>
    <dbReference type="NCBI Taxonomy" id="2750084"/>
    <lineage>
        <taxon>Bacteria</taxon>
        <taxon>Pseudomonadati</taxon>
        <taxon>Pseudomonadota</taxon>
        <taxon>Alphaproteobacteria</taxon>
        <taxon>Hyphomicrobiales</taxon>
        <taxon>Stappiaceae</taxon>
        <taxon>Pannonibacter</taxon>
    </lineage>
</organism>
<comment type="caution">
    <text evidence="1">The sequence shown here is derived from an EMBL/GenBank/DDBJ whole genome shotgun (WGS) entry which is preliminary data.</text>
</comment>
<protein>
    <submittedName>
        <fullName evidence="1">DUF433 domain-containing protein</fullName>
    </submittedName>
</protein>
<dbReference type="EMBL" id="JAABLQ010000001">
    <property type="protein sequence ID" value="NBN79070.1"/>
    <property type="molecule type" value="Genomic_DNA"/>
</dbReference>
<name>A0A7X5F3F1_9HYPH</name>
<keyword evidence="2" id="KW-1185">Reference proteome</keyword>
<evidence type="ECO:0000313" key="1">
    <source>
        <dbReference type="EMBL" id="NBN79070.1"/>
    </source>
</evidence>
<dbReference type="RefSeq" id="WP_161708807.1">
    <property type="nucleotide sequence ID" value="NZ_JAABLQ010000001.1"/>
</dbReference>
<proteinExistence type="predicted"/>